<evidence type="ECO:0000256" key="3">
    <source>
        <dbReference type="ARBA" id="ARBA00012929"/>
    </source>
</evidence>
<keyword evidence="6" id="KW-0521">NADP</keyword>
<dbReference type="SUPFAM" id="SSF51735">
    <property type="entry name" value="NAD(P)-binding Rossmann-fold domains"/>
    <property type="match status" value="1"/>
</dbReference>
<reference evidence="9" key="1">
    <citation type="journal article" date="2019" name="Int. J. Syst. Evol. Microbiol.">
        <title>The Global Catalogue of Microorganisms (GCM) 10K type strain sequencing project: providing services to taxonomists for standard genome sequencing and annotation.</title>
        <authorList>
            <consortium name="The Broad Institute Genomics Platform"/>
            <consortium name="The Broad Institute Genome Sequencing Center for Infectious Disease"/>
            <person name="Wu L."/>
            <person name="Ma J."/>
        </authorList>
    </citation>
    <scope>NUCLEOTIDE SEQUENCE [LARGE SCALE GENOMIC DNA]</scope>
    <source>
        <strain evidence="9">CCUG 52468</strain>
    </source>
</reference>
<dbReference type="PANTHER" id="PTHR10491:SF4">
    <property type="entry name" value="METHIONINE ADENOSYLTRANSFERASE 2 SUBUNIT BETA"/>
    <property type="match status" value="1"/>
</dbReference>
<evidence type="ECO:0000259" key="7">
    <source>
        <dbReference type="Pfam" id="PF04321"/>
    </source>
</evidence>
<evidence type="ECO:0000256" key="5">
    <source>
        <dbReference type="ARBA" id="ARBA00048200"/>
    </source>
</evidence>
<proteinExistence type="inferred from homology"/>
<comment type="caution">
    <text evidence="8">The sequence shown here is derived from an EMBL/GenBank/DDBJ whole genome shotgun (WGS) entry which is preliminary data.</text>
</comment>
<comment type="pathway">
    <text evidence="1 6">Carbohydrate biosynthesis; dTDP-L-rhamnose biosynthesis.</text>
</comment>
<dbReference type="Pfam" id="PF04321">
    <property type="entry name" value="RmlD_sub_bind"/>
    <property type="match status" value="1"/>
</dbReference>
<organism evidence="8 9">
    <name type="scientific">Sphingobacterium daejeonense</name>
    <dbReference type="NCBI Taxonomy" id="371142"/>
    <lineage>
        <taxon>Bacteria</taxon>
        <taxon>Pseudomonadati</taxon>
        <taxon>Bacteroidota</taxon>
        <taxon>Sphingobacteriia</taxon>
        <taxon>Sphingobacteriales</taxon>
        <taxon>Sphingobacteriaceae</taxon>
        <taxon>Sphingobacterium</taxon>
    </lineage>
</organism>
<keyword evidence="6 8" id="KW-0560">Oxidoreductase</keyword>
<dbReference type="InterPro" id="IPR005913">
    <property type="entry name" value="dTDP_dehydrorham_reduct"/>
</dbReference>
<dbReference type="PANTHER" id="PTHR10491">
    <property type="entry name" value="DTDP-4-DEHYDRORHAMNOSE REDUCTASE"/>
    <property type="match status" value="1"/>
</dbReference>
<evidence type="ECO:0000256" key="1">
    <source>
        <dbReference type="ARBA" id="ARBA00004781"/>
    </source>
</evidence>
<dbReference type="InterPro" id="IPR036291">
    <property type="entry name" value="NAD(P)-bd_dom_sf"/>
</dbReference>
<accession>A0ABW3RMP9</accession>
<dbReference type="Gene3D" id="3.90.25.10">
    <property type="entry name" value="UDP-galactose 4-epimerase, domain 1"/>
    <property type="match status" value="1"/>
</dbReference>
<dbReference type="Proteomes" id="UP001597205">
    <property type="component" value="Unassembled WGS sequence"/>
</dbReference>
<comment type="function">
    <text evidence="6">Catalyzes the reduction of dTDP-6-deoxy-L-lyxo-4-hexulose to yield dTDP-L-rhamnose.</text>
</comment>
<dbReference type="RefSeq" id="WP_380897198.1">
    <property type="nucleotide sequence ID" value="NZ_JBHTKY010000019.1"/>
</dbReference>
<name>A0ABW3RMP9_9SPHI</name>
<dbReference type="EMBL" id="JBHTKY010000019">
    <property type="protein sequence ID" value="MFD1166493.1"/>
    <property type="molecule type" value="Genomic_DNA"/>
</dbReference>
<keyword evidence="9" id="KW-1185">Reference proteome</keyword>
<evidence type="ECO:0000256" key="4">
    <source>
        <dbReference type="ARBA" id="ARBA00017099"/>
    </source>
</evidence>
<evidence type="ECO:0000256" key="6">
    <source>
        <dbReference type="RuleBase" id="RU364082"/>
    </source>
</evidence>
<evidence type="ECO:0000313" key="9">
    <source>
        <dbReference type="Proteomes" id="UP001597205"/>
    </source>
</evidence>
<dbReference type="EC" id="1.1.1.133" evidence="3 6"/>
<sequence length="289" mass="32876">MKKQKVLVTGSSGQLGSELKDIWYSDYRFELYFLERKDLDLTNPDLIQGILNHYQPDYIIHSAAYTAVDLAEQEPDIANVVNHLATSEIAKYAGKNSVRLLYISTDYVFPGNIDAALSEDLPTDPINIYGATKLKGELAVQKFCNDAIIIRTAWVYSTYGKNFVKTMLNLMNSRVEINVVSDQIGSPTYAYDLAILIKYIIEDGKWVAGIYNYSNEGRVSWYDFAKEIRDQSNLDCKVNPIPSASYPTQAKRPHYSLLSKKKVKQTFKVDVPEWKESLNKMLNKLKANQ</sequence>
<comment type="catalytic activity">
    <reaction evidence="5">
        <text>dTDP-beta-L-rhamnose + NADP(+) = dTDP-4-dehydro-beta-L-rhamnose + NADPH + H(+)</text>
        <dbReference type="Rhea" id="RHEA:21796"/>
        <dbReference type="ChEBI" id="CHEBI:15378"/>
        <dbReference type="ChEBI" id="CHEBI:57510"/>
        <dbReference type="ChEBI" id="CHEBI:57783"/>
        <dbReference type="ChEBI" id="CHEBI:58349"/>
        <dbReference type="ChEBI" id="CHEBI:62830"/>
        <dbReference type="EC" id="1.1.1.133"/>
    </reaction>
</comment>
<dbReference type="InterPro" id="IPR029903">
    <property type="entry name" value="RmlD-like-bd"/>
</dbReference>
<protein>
    <recommendedName>
        <fullName evidence="4 6">dTDP-4-dehydrorhamnose reductase</fullName>
        <ecNumber evidence="3 6">1.1.1.133</ecNumber>
    </recommendedName>
</protein>
<feature type="domain" description="RmlD-like substrate binding" evidence="7">
    <location>
        <begin position="5"/>
        <end position="285"/>
    </location>
</feature>
<comment type="similarity">
    <text evidence="2 6">Belongs to the dTDP-4-dehydrorhamnose reductase family.</text>
</comment>
<evidence type="ECO:0000313" key="8">
    <source>
        <dbReference type="EMBL" id="MFD1166493.1"/>
    </source>
</evidence>
<dbReference type="GO" id="GO:0008831">
    <property type="term" value="F:dTDP-4-dehydrorhamnose reductase activity"/>
    <property type="evidence" value="ECO:0007669"/>
    <property type="project" value="UniProtKB-EC"/>
</dbReference>
<evidence type="ECO:0000256" key="2">
    <source>
        <dbReference type="ARBA" id="ARBA00010944"/>
    </source>
</evidence>
<dbReference type="Gene3D" id="3.40.50.720">
    <property type="entry name" value="NAD(P)-binding Rossmann-like Domain"/>
    <property type="match status" value="1"/>
</dbReference>
<dbReference type="NCBIfam" id="TIGR01214">
    <property type="entry name" value="rmlD"/>
    <property type="match status" value="1"/>
</dbReference>
<gene>
    <name evidence="8" type="primary">rfbD</name>
    <name evidence="8" type="ORF">ACFQ2C_12840</name>
</gene>
<dbReference type="CDD" id="cd05254">
    <property type="entry name" value="dTDP_HR_like_SDR_e"/>
    <property type="match status" value="1"/>
</dbReference>